<proteinExistence type="predicted"/>
<evidence type="ECO:0000256" key="1">
    <source>
        <dbReference type="SAM" id="MobiDB-lite"/>
    </source>
</evidence>
<feature type="compositionally biased region" description="Basic residues" evidence="1">
    <location>
        <begin position="104"/>
        <end position="118"/>
    </location>
</feature>
<protein>
    <submittedName>
        <fullName evidence="2">Uncharacterized protein</fullName>
    </submittedName>
</protein>
<feature type="compositionally biased region" description="Low complexity" evidence="1">
    <location>
        <begin position="119"/>
        <end position="131"/>
    </location>
</feature>
<evidence type="ECO:0000313" key="3">
    <source>
        <dbReference type="Proteomes" id="UP001194468"/>
    </source>
</evidence>
<reference evidence="2" key="1">
    <citation type="submission" date="2019-10" db="EMBL/GenBank/DDBJ databases">
        <authorList>
            <consortium name="DOE Joint Genome Institute"/>
            <person name="Kuo A."/>
            <person name="Miyauchi S."/>
            <person name="Kiss E."/>
            <person name="Drula E."/>
            <person name="Kohler A."/>
            <person name="Sanchez-Garcia M."/>
            <person name="Andreopoulos B."/>
            <person name="Barry K.W."/>
            <person name="Bonito G."/>
            <person name="Buee M."/>
            <person name="Carver A."/>
            <person name="Chen C."/>
            <person name="Cichocki N."/>
            <person name="Clum A."/>
            <person name="Culley D."/>
            <person name="Crous P.W."/>
            <person name="Fauchery L."/>
            <person name="Girlanda M."/>
            <person name="Hayes R."/>
            <person name="Keri Z."/>
            <person name="LaButti K."/>
            <person name="Lipzen A."/>
            <person name="Lombard V."/>
            <person name="Magnuson J."/>
            <person name="Maillard F."/>
            <person name="Morin E."/>
            <person name="Murat C."/>
            <person name="Nolan M."/>
            <person name="Ohm R."/>
            <person name="Pangilinan J."/>
            <person name="Pereira M."/>
            <person name="Perotto S."/>
            <person name="Peter M."/>
            <person name="Riley R."/>
            <person name="Sitrit Y."/>
            <person name="Stielow B."/>
            <person name="Szollosi G."/>
            <person name="Zifcakova L."/>
            <person name="Stursova M."/>
            <person name="Spatafora J.W."/>
            <person name="Tedersoo L."/>
            <person name="Vaario L.-M."/>
            <person name="Yamada A."/>
            <person name="Yan M."/>
            <person name="Wang P."/>
            <person name="Xu J."/>
            <person name="Bruns T."/>
            <person name="Baldrian P."/>
            <person name="Vilgalys R."/>
            <person name="Henrissat B."/>
            <person name="Grigoriev I.V."/>
            <person name="Hibbett D."/>
            <person name="Nagy L.G."/>
            <person name="Martin F.M."/>
        </authorList>
    </citation>
    <scope>NUCLEOTIDE SEQUENCE</scope>
    <source>
        <strain evidence="2">BED1</strain>
    </source>
</reference>
<comment type="caution">
    <text evidence="2">The sequence shown here is derived from an EMBL/GenBank/DDBJ whole genome shotgun (WGS) entry which is preliminary data.</text>
</comment>
<sequence length="256" mass="27753">MSGSEHYPDSPLSQSCFDDDEIVWTCSSPSDTDFIVLRHPLLDARSLPSTLSDVTGHLGSDGDLSSALDKLSLCDHDSFVDSSSTSAESDSGRALSGNQMHTNGLKRGRASRRAKRRAQSSSDTSSSSEYHSGIDTPTASYDDASAFISRYISSPVKGGDAELNLLRAIIIELGLRPPNASDLPSTLTSARKFLKAEAHVNIKEYVATRDKGQSALRKILKPSKNALRKDIRKGNKASLKWVKRHGLQVLLVTCFT</sequence>
<dbReference type="Proteomes" id="UP001194468">
    <property type="component" value="Unassembled WGS sequence"/>
</dbReference>
<name>A0AAD4C4N2_BOLED</name>
<evidence type="ECO:0000313" key="2">
    <source>
        <dbReference type="EMBL" id="KAF8447923.1"/>
    </source>
</evidence>
<accession>A0AAD4C4N2</accession>
<organism evidence="2 3">
    <name type="scientific">Boletus edulis BED1</name>
    <dbReference type="NCBI Taxonomy" id="1328754"/>
    <lineage>
        <taxon>Eukaryota</taxon>
        <taxon>Fungi</taxon>
        <taxon>Dikarya</taxon>
        <taxon>Basidiomycota</taxon>
        <taxon>Agaricomycotina</taxon>
        <taxon>Agaricomycetes</taxon>
        <taxon>Agaricomycetidae</taxon>
        <taxon>Boletales</taxon>
        <taxon>Boletineae</taxon>
        <taxon>Boletaceae</taxon>
        <taxon>Boletoideae</taxon>
        <taxon>Boletus</taxon>
    </lineage>
</organism>
<dbReference type="EMBL" id="WHUW01000004">
    <property type="protein sequence ID" value="KAF8447923.1"/>
    <property type="molecule type" value="Genomic_DNA"/>
</dbReference>
<feature type="region of interest" description="Disordered" evidence="1">
    <location>
        <begin position="82"/>
        <end position="135"/>
    </location>
</feature>
<dbReference type="AlphaFoldDB" id="A0AAD4C4N2"/>
<gene>
    <name evidence="2" type="ORF">L210DRAFT_849058</name>
</gene>
<reference evidence="2" key="2">
    <citation type="journal article" date="2020" name="Nat. Commun.">
        <title>Large-scale genome sequencing of mycorrhizal fungi provides insights into the early evolution of symbiotic traits.</title>
        <authorList>
            <person name="Miyauchi S."/>
            <person name="Kiss E."/>
            <person name="Kuo A."/>
            <person name="Drula E."/>
            <person name="Kohler A."/>
            <person name="Sanchez-Garcia M."/>
            <person name="Morin E."/>
            <person name="Andreopoulos B."/>
            <person name="Barry K.W."/>
            <person name="Bonito G."/>
            <person name="Buee M."/>
            <person name="Carver A."/>
            <person name="Chen C."/>
            <person name="Cichocki N."/>
            <person name="Clum A."/>
            <person name="Culley D."/>
            <person name="Crous P.W."/>
            <person name="Fauchery L."/>
            <person name="Girlanda M."/>
            <person name="Hayes R.D."/>
            <person name="Keri Z."/>
            <person name="LaButti K."/>
            <person name="Lipzen A."/>
            <person name="Lombard V."/>
            <person name="Magnuson J."/>
            <person name="Maillard F."/>
            <person name="Murat C."/>
            <person name="Nolan M."/>
            <person name="Ohm R.A."/>
            <person name="Pangilinan J."/>
            <person name="Pereira M.F."/>
            <person name="Perotto S."/>
            <person name="Peter M."/>
            <person name="Pfister S."/>
            <person name="Riley R."/>
            <person name="Sitrit Y."/>
            <person name="Stielow J.B."/>
            <person name="Szollosi G."/>
            <person name="Zifcakova L."/>
            <person name="Stursova M."/>
            <person name="Spatafora J.W."/>
            <person name="Tedersoo L."/>
            <person name="Vaario L.M."/>
            <person name="Yamada A."/>
            <person name="Yan M."/>
            <person name="Wang P."/>
            <person name="Xu J."/>
            <person name="Bruns T."/>
            <person name="Baldrian P."/>
            <person name="Vilgalys R."/>
            <person name="Dunand C."/>
            <person name="Henrissat B."/>
            <person name="Grigoriev I.V."/>
            <person name="Hibbett D."/>
            <person name="Nagy L.G."/>
            <person name="Martin F.M."/>
        </authorList>
    </citation>
    <scope>NUCLEOTIDE SEQUENCE</scope>
    <source>
        <strain evidence="2">BED1</strain>
    </source>
</reference>
<keyword evidence="3" id="KW-1185">Reference proteome</keyword>